<accession>A0ABQ5KHC2</accession>
<protein>
    <submittedName>
        <fullName evidence="1">VPLPA-CTERM sorting domain-containing protein</fullName>
    </submittedName>
</protein>
<dbReference type="EMBL" id="BQXS01001593">
    <property type="protein sequence ID" value="GKT30819.1"/>
    <property type="molecule type" value="Genomic_DNA"/>
</dbReference>
<name>A0ABQ5KHC2_9EUKA</name>
<evidence type="ECO:0000313" key="1">
    <source>
        <dbReference type="EMBL" id="GKT30819.1"/>
    </source>
</evidence>
<evidence type="ECO:0000313" key="2">
    <source>
        <dbReference type="Proteomes" id="UP001057375"/>
    </source>
</evidence>
<proteinExistence type="predicted"/>
<keyword evidence="2" id="KW-1185">Reference proteome</keyword>
<reference evidence="1" key="1">
    <citation type="submission" date="2022-03" db="EMBL/GenBank/DDBJ databases">
        <title>Draft genome sequence of Aduncisulcus paluster, a free-living microaerophilic Fornicata.</title>
        <authorList>
            <person name="Yuyama I."/>
            <person name="Kume K."/>
            <person name="Tamura T."/>
            <person name="Inagaki Y."/>
            <person name="Hashimoto T."/>
        </authorList>
    </citation>
    <scope>NUCLEOTIDE SEQUENCE</scope>
    <source>
        <strain evidence="1">NY0171</strain>
    </source>
</reference>
<sequence>MLAILVLPGQVFASYYYTLEGTVGAINDGGGLASAAGISIGDTVKYVIEIDTDRAGYTTIGNGQTKTVNNSYYTSLYSGTLNG</sequence>
<organism evidence="1 2">
    <name type="scientific">Aduncisulcus paluster</name>
    <dbReference type="NCBI Taxonomy" id="2918883"/>
    <lineage>
        <taxon>Eukaryota</taxon>
        <taxon>Metamonada</taxon>
        <taxon>Carpediemonas-like organisms</taxon>
        <taxon>Aduncisulcus</taxon>
    </lineage>
</organism>
<comment type="caution">
    <text evidence="1">The sequence shown here is derived from an EMBL/GenBank/DDBJ whole genome shotgun (WGS) entry which is preliminary data.</text>
</comment>
<gene>
    <name evidence="1" type="ORF">ADUPG1_001715</name>
</gene>
<dbReference type="Proteomes" id="UP001057375">
    <property type="component" value="Unassembled WGS sequence"/>
</dbReference>
<feature type="non-terminal residue" evidence="1">
    <location>
        <position position="83"/>
    </location>
</feature>